<dbReference type="Proteomes" id="UP000265120">
    <property type="component" value="Chromosome 13"/>
</dbReference>
<proteinExistence type="predicted"/>
<dbReference type="GeneTree" id="ENSGT00940000176033"/>
<sequence>MGLNESKMRVSEPTKPEPAFTKSQIGHLIDPRSPSAAIDRTPIQVRNFVYFLEVKAVALKSECPVSFTDPRSPSWTPFGFFILLLPEAKVDSLARRLGILFHSEAGGEFTKPPQKGVCDAVEEETLGGEEQTATEPLLTPRPPRTCSSLAEHANLLATPVLERPHVSGDSSPYVILEQPQAEVELETAADVSLEEAEEAKESPLHKRLSLSLITCHEGAPSSQIFAEVHRDITSSPVSAAGVEPIKSDVDHCYALPLITVQPESDLQPPVVEPSSCPAEVLSAEPQHTKVHTTSSSEESQKPVKENPPTTIRCPTVDPRSPSQVVFKPQWLGKDFGASALRVRGVQGNSGKRTSSPLAVCVTNRNASNENKSQSGKLKQKGGRSPLQLLREGNTLRAQRSQVKLKASTPDRTRAAQMDRRVLAVVLDKENR</sequence>
<reference evidence="2 3" key="1">
    <citation type="journal article" date="2014" name="Nat. Genet.">
        <title>Whole-genome sequence of a flatfish provides insights into ZW sex chromosome evolution and adaptation to a benthic lifestyle.</title>
        <authorList>
            <person name="Chen S."/>
            <person name="Zhang G."/>
            <person name="Shao C."/>
            <person name="Huang Q."/>
            <person name="Liu G."/>
            <person name="Zhang P."/>
            <person name="Song W."/>
            <person name="An N."/>
            <person name="Chalopin D."/>
            <person name="Volff J.N."/>
            <person name="Hong Y."/>
            <person name="Li Q."/>
            <person name="Sha Z."/>
            <person name="Zhou H."/>
            <person name="Xie M."/>
            <person name="Yu Q."/>
            <person name="Liu Y."/>
            <person name="Xiang H."/>
            <person name="Wang N."/>
            <person name="Wu K."/>
            <person name="Yang C."/>
            <person name="Zhou Q."/>
            <person name="Liao X."/>
            <person name="Yang L."/>
            <person name="Hu Q."/>
            <person name="Zhang J."/>
            <person name="Meng L."/>
            <person name="Jin L."/>
            <person name="Tian Y."/>
            <person name="Lian J."/>
            <person name="Yang J."/>
            <person name="Miao G."/>
            <person name="Liu S."/>
            <person name="Liang Z."/>
            <person name="Yan F."/>
            <person name="Li Y."/>
            <person name="Sun B."/>
            <person name="Zhang H."/>
            <person name="Zhang J."/>
            <person name="Zhu Y."/>
            <person name="Du M."/>
            <person name="Zhao Y."/>
            <person name="Schartl M."/>
            <person name="Tang Q."/>
            <person name="Wang J."/>
        </authorList>
    </citation>
    <scope>NUCLEOTIDE SEQUENCE</scope>
</reference>
<dbReference type="PANTHER" id="PTHR34756:SF1">
    <property type="entry name" value="CELL DIVISION CYCLE-ASSOCIATED PROTEIN 3"/>
    <property type="match status" value="1"/>
</dbReference>
<dbReference type="InterPro" id="IPR038832">
    <property type="entry name" value="CDCA3"/>
</dbReference>
<dbReference type="Ensembl" id="ENSCSET00000031352.1">
    <property type="protein sequence ID" value="ENSCSEP00000030945.1"/>
    <property type="gene ID" value="ENSCSEG00000019806.1"/>
</dbReference>
<evidence type="ECO:0000313" key="2">
    <source>
        <dbReference type="Ensembl" id="ENSCSEP00000030945.1"/>
    </source>
</evidence>
<dbReference type="STRING" id="244447.ENSCSEP00000030945"/>
<accession>A0A3P8X1Z0</accession>
<feature type="region of interest" description="Disordered" evidence="1">
    <location>
        <begin position="363"/>
        <end position="416"/>
    </location>
</feature>
<dbReference type="AlphaFoldDB" id="A0A3P8X1Z0"/>
<dbReference type="OMA" id="CPTFDSK"/>
<reference evidence="2" key="3">
    <citation type="submission" date="2025-09" db="UniProtKB">
        <authorList>
            <consortium name="Ensembl"/>
        </authorList>
    </citation>
    <scope>IDENTIFICATION</scope>
</reference>
<evidence type="ECO:0000256" key="1">
    <source>
        <dbReference type="SAM" id="MobiDB-lite"/>
    </source>
</evidence>
<dbReference type="InParanoid" id="A0A3P8X1Z0"/>
<feature type="compositionally biased region" description="Basic and acidic residues" evidence="1">
    <location>
        <begin position="1"/>
        <end position="15"/>
    </location>
</feature>
<reference evidence="2" key="2">
    <citation type="submission" date="2025-08" db="UniProtKB">
        <authorList>
            <consortium name="Ensembl"/>
        </authorList>
    </citation>
    <scope>IDENTIFICATION</scope>
</reference>
<keyword evidence="3" id="KW-1185">Reference proteome</keyword>
<feature type="region of interest" description="Disordered" evidence="1">
    <location>
        <begin position="1"/>
        <end position="20"/>
    </location>
</feature>
<organism evidence="2 3">
    <name type="scientific">Cynoglossus semilaevis</name>
    <name type="common">Tongue sole</name>
    <dbReference type="NCBI Taxonomy" id="244447"/>
    <lineage>
        <taxon>Eukaryota</taxon>
        <taxon>Metazoa</taxon>
        <taxon>Chordata</taxon>
        <taxon>Craniata</taxon>
        <taxon>Vertebrata</taxon>
        <taxon>Euteleostomi</taxon>
        <taxon>Actinopterygii</taxon>
        <taxon>Neopterygii</taxon>
        <taxon>Teleostei</taxon>
        <taxon>Neoteleostei</taxon>
        <taxon>Acanthomorphata</taxon>
        <taxon>Carangaria</taxon>
        <taxon>Pleuronectiformes</taxon>
        <taxon>Pleuronectoidei</taxon>
        <taxon>Cynoglossidae</taxon>
        <taxon>Cynoglossinae</taxon>
        <taxon>Cynoglossus</taxon>
    </lineage>
</organism>
<name>A0A3P8X1Z0_CYNSE</name>
<protein>
    <submittedName>
        <fullName evidence="2">Cell division cycle associated 3</fullName>
    </submittedName>
</protein>
<evidence type="ECO:0000313" key="3">
    <source>
        <dbReference type="Proteomes" id="UP000265120"/>
    </source>
</evidence>
<dbReference type="PANTHER" id="PTHR34756">
    <property type="entry name" value="CELL DIVISION CYCLE-ASSOCIATED PROTEIN 3"/>
    <property type="match status" value="1"/>
</dbReference>
<feature type="region of interest" description="Disordered" evidence="1">
    <location>
        <begin position="283"/>
        <end position="320"/>
    </location>
</feature>